<keyword evidence="2" id="KW-0812">Transmembrane</keyword>
<gene>
    <name evidence="3" type="ORF">NUM_41820</name>
</gene>
<dbReference type="NCBIfam" id="NF038083">
    <property type="entry name" value="CU044_5270_fam"/>
    <property type="match status" value="1"/>
</dbReference>
<evidence type="ECO:0000256" key="2">
    <source>
        <dbReference type="SAM" id="Phobius"/>
    </source>
</evidence>
<evidence type="ECO:0008006" key="5">
    <source>
        <dbReference type="Google" id="ProtNLM"/>
    </source>
</evidence>
<keyword evidence="4" id="KW-1185">Reference proteome</keyword>
<dbReference type="RefSeq" id="WP_207126641.1">
    <property type="nucleotide sequence ID" value="NZ_BOPO01000079.1"/>
</dbReference>
<dbReference type="Proteomes" id="UP000614996">
    <property type="component" value="Unassembled WGS sequence"/>
</dbReference>
<feature type="transmembrane region" description="Helical" evidence="2">
    <location>
        <begin position="132"/>
        <end position="154"/>
    </location>
</feature>
<dbReference type="EMBL" id="BOPO01000079">
    <property type="protein sequence ID" value="GIL28928.1"/>
    <property type="molecule type" value="Genomic_DNA"/>
</dbReference>
<accession>A0A8J4EML7</accession>
<sequence length="440" mass="45075">MTGQVNPLWTDEELDRGLARLRSEAVAARGGDAAVAALPVARARLIAAADRLAAAPAAGGTDVAAPATGDTDAGVPAAGGMDAGVPAVGGMDAGVPATGDTDAGVPEAGGTDGGNGNGSVPARVPRWRRGRWIAAAGAVAAGLVAAGVLIVAPFTGGSKPAAAAPVLSRAADAVTTRPDDPVEPGQYRYVQTTLRSVSRVTAAGHPNLAWRTTSRTRLWVPYDETGTWTRTYRTVSGPRWLQGTAREAKSNPLYGQVGEPAPTARARCGDFAAAAPAPTGRYCPGAGDWKQPTPHWLDTLPRDPHRLLAVLTADTGGEPGAERAGDALQRAWLLLGSGLAPADLRAALYRALALLPELRVTERVANLDGRRGTALGVDDGRLRRDLVIDPRTGRYLGQRLVLSAPDAGSDHGEPLPAGTVLDQTSVTVGVADHAGTVPTD</sequence>
<evidence type="ECO:0000313" key="3">
    <source>
        <dbReference type="EMBL" id="GIL28928.1"/>
    </source>
</evidence>
<proteinExistence type="predicted"/>
<evidence type="ECO:0000313" key="4">
    <source>
        <dbReference type="Proteomes" id="UP000614996"/>
    </source>
</evidence>
<keyword evidence="2" id="KW-1133">Transmembrane helix</keyword>
<reference evidence="4" key="1">
    <citation type="journal article" date="2021" name="Int. J. Syst. Evol. Microbiol.">
        <title>Actinocatenispora comari sp. nov., an endophytic actinomycete isolated from aerial parts of Comarum salesowianum.</title>
        <authorList>
            <person name="Oyunbileg N."/>
            <person name="Iizaka Y."/>
            <person name="Hamada M."/>
            <person name="Davaapurev B.O."/>
            <person name="Fukumoto A."/>
            <person name="Tsetseg B."/>
            <person name="Kato F."/>
            <person name="Tamura T."/>
            <person name="Batkhuu J."/>
            <person name="Anzai Y."/>
        </authorList>
    </citation>
    <scope>NUCLEOTIDE SEQUENCE [LARGE SCALE GENOMIC DNA]</scope>
    <source>
        <strain evidence="4">NUM-2625</strain>
    </source>
</reference>
<keyword evidence="2" id="KW-0472">Membrane</keyword>
<feature type="region of interest" description="Disordered" evidence="1">
    <location>
        <begin position="91"/>
        <end position="120"/>
    </location>
</feature>
<dbReference type="AlphaFoldDB" id="A0A8J4EML7"/>
<organism evidence="3 4">
    <name type="scientific">Actinocatenispora comari</name>
    <dbReference type="NCBI Taxonomy" id="2807577"/>
    <lineage>
        <taxon>Bacteria</taxon>
        <taxon>Bacillati</taxon>
        <taxon>Actinomycetota</taxon>
        <taxon>Actinomycetes</taxon>
        <taxon>Micromonosporales</taxon>
        <taxon>Micromonosporaceae</taxon>
        <taxon>Actinocatenispora</taxon>
    </lineage>
</organism>
<protein>
    <recommendedName>
        <fullName evidence="5">CU044_5270 family protein</fullName>
    </recommendedName>
</protein>
<evidence type="ECO:0000256" key="1">
    <source>
        <dbReference type="SAM" id="MobiDB-lite"/>
    </source>
</evidence>
<comment type="caution">
    <text evidence="3">The sequence shown here is derived from an EMBL/GenBank/DDBJ whole genome shotgun (WGS) entry which is preliminary data.</text>
</comment>
<dbReference type="InterPro" id="IPR047789">
    <property type="entry name" value="CU044_5270-like"/>
</dbReference>
<name>A0A8J4EML7_9ACTN</name>